<proteinExistence type="inferred from homology"/>
<dbReference type="GO" id="GO:0015459">
    <property type="term" value="F:potassium channel regulator activity"/>
    <property type="evidence" value="ECO:0007669"/>
    <property type="project" value="TreeGrafter"/>
</dbReference>
<dbReference type="Proteomes" id="UP001054837">
    <property type="component" value="Unassembled WGS sequence"/>
</dbReference>
<dbReference type="Gene3D" id="1.20.1250.20">
    <property type="entry name" value="MFS general substrate transporter like domains"/>
    <property type="match status" value="1"/>
</dbReference>
<name>A0AAV4RT71_9ARAC</name>
<evidence type="ECO:0000256" key="1">
    <source>
        <dbReference type="ARBA" id="ARBA00004141"/>
    </source>
</evidence>
<evidence type="ECO:0000256" key="5">
    <source>
        <dbReference type="ARBA" id="ARBA00023136"/>
    </source>
</evidence>
<dbReference type="InterPro" id="IPR010291">
    <property type="entry name" value="Ion_channel_UNC-93"/>
</dbReference>
<evidence type="ECO:0000256" key="4">
    <source>
        <dbReference type="ARBA" id="ARBA00022989"/>
    </source>
</evidence>
<evidence type="ECO:0000313" key="7">
    <source>
        <dbReference type="EMBL" id="GIY23561.1"/>
    </source>
</evidence>
<dbReference type="PANTHER" id="PTHR19444:SF13">
    <property type="entry name" value="PROTEIN UNC-93 HOMOLOG A"/>
    <property type="match status" value="1"/>
</dbReference>
<evidence type="ECO:0000256" key="3">
    <source>
        <dbReference type="ARBA" id="ARBA00022692"/>
    </source>
</evidence>
<dbReference type="EMBL" id="BPLQ01006561">
    <property type="protein sequence ID" value="GIY23561.1"/>
    <property type="molecule type" value="Genomic_DNA"/>
</dbReference>
<keyword evidence="8" id="KW-1185">Reference proteome</keyword>
<comment type="subcellular location">
    <subcellularLocation>
        <location evidence="1">Membrane</location>
        <topology evidence="1">Multi-pass membrane protein</topology>
    </subcellularLocation>
</comment>
<feature type="transmembrane region" description="Helical" evidence="6">
    <location>
        <begin position="140"/>
        <end position="173"/>
    </location>
</feature>
<organism evidence="7 8">
    <name type="scientific">Caerostris darwini</name>
    <dbReference type="NCBI Taxonomy" id="1538125"/>
    <lineage>
        <taxon>Eukaryota</taxon>
        <taxon>Metazoa</taxon>
        <taxon>Ecdysozoa</taxon>
        <taxon>Arthropoda</taxon>
        <taxon>Chelicerata</taxon>
        <taxon>Arachnida</taxon>
        <taxon>Araneae</taxon>
        <taxon>Araneomorphae</taxon>
        <taxon>Entelegynae</taxon>
        <taxon>Araneoidea</taxon>
        <taxon>Araneidae</taxon>
        <taxon>Caerostris</taxon>
    </lineage>
</organism>
<accession>A0AAV4RT71</accession>
<comment type="similarity">
    <text evidence="2">Belongs to the unc-93 family.</text>
</comment>
<gene>
    <name evidence="7" type="primary">CG4928</name>
    <name evidence="7" type="ORF">CDAR_7351</name>
</gene>
<dbReference type="GO" id="GO:0005886">
    <property type="term" value="C:plasma membrane"/>
    <property type="evidence" value="ECO:0007669"/>
    <property type="project" value="TreeGrafter"/>
</dbReference>
<evidence type="ECO:0000313" key="8">
    <source>
        <dbReference type="Proteomes" id="UP001054837"/>
    </source>
</evidence>
<feature type="transmembrane region" description="Helical" evidence="6">
    <location>
        <begin position="34"/>
        <end position="55"/>
    </location>
</feature>
<comment type="caution">
    <text evidence="7">The sequence shown here is derived from an EMBL/GenBank/DDBJ whole genome shotgun (WGS) entry which is preliminary data.</text>
</comment>
<sequence>MSRNSEYLGRHVSREQHAASCVSMEAYVACAWGTYHVGLVFICFGVVNAVMSFFAGRLVKYVSTLTIVFVAAAGNLCVCVVLYLWEPSGDRPLVFFVLAGVWGLSDAVWQTQLNSFYGALFRSEEEAAYSNYRLWESVGFAMAFGYSTFLCVVSKLSILILFLFVGIVGYTAVEIRFQSGQTFLRHFKNLTLK</sequence>
<dbReference type="InterPro" id="IPR051951">
    <property type="entry name" value="UNC-93_regulatory"/>
</dbReference>
<protein>
    <submittedName>
        <fullName evidence="7">UNC93-like protein</fullName>
    </submittedName>
</protein>
<dbReference type="GO" id="GO:0055120">
    <property type="term" value="C:striated muscle dense body"/>
    <property type="evidence" value="ECO:0007669"/>
    <property type="project" value="TreeGrafter"/>
</dbReference>
<reference evidence="7 8" key="1">
    <citation type="submission" date="2021-06" db="EMBL/GenBank/DDBJ databases">
        <title>Caerostris darwini draft genome.</title>
        <authorList>
            <person name="Kono N."/>
            <person name="Arakawa K."/>
        </authorList>
    </citation>
    <scope>NUCLEOTIDE SEQUENCE [LARGE SCALE GENOMIC DNA]</scope>
</reference>
<keyword evidence="5 6" id="KW-0472">Membrane</keyword>
<keyword evidence="3 6" id="KW-0812">Transmembrane</keyword>
<dbReference type="Pfam" id="PF05978">
    <property type="entry name" value="UNC-93"/>
    <property type="match status" value="1"/>
</dbReference>
<dbReference type="AlphaFoldDB" id="A0AAV4RT71"/>
<dbReference type="InterPro" id="IPR036259">
    <property type="entry name" value="MFS_trans_sf"/>
</dbReference>
<feature type="transmembrane region" description="Helical" evidence="6">
    <location>
        <begin position="92"/>
        <end position="109"/>
    </location>
</feature>
<evidence type="ECO:0000256" key="6">
    <source>
        <dbReference type="SAM" id="Phobius"/>
    </source>
</evidence>
<dbReference type="GO" id="GO:0043266">
    <property type="term" value="P:regulation of potassium ion transport"/>
    <property type="evidence" value="ECO:0007669"/>
    <property type="project" value="TreeGrafter"/>
</dbReference>
<dbReference type="SUPFAM" id="SSF103473">
    <property type="entry name" value="MFS general substrate transporter"/>
    <property type="match status" value="1"/>
</dbReference>
<keyword evidence="4 6" id="KW-1133">Transmembrane helix</keyword>
<evidence type="ECO:0000256" key="2">
    <source>
        <dbReference type="ARBA" id="ARBA00009172"/>
    </source>
</evidence>
<dbReference type="PANTHER" id="PTHR19444">
    <property type="entry name" value="UNC-93 RELATED"/>
    <property type="match status" value="1"/>
</dbReference>
<feature type="transmembrane region" description="Helical" evidence="6">
    <location>
        <begin position="61"/>
        <end position="85"/>
    </location>
</feature>
<dbReference type="GO" id="GO:0006937">
    <property type="term" value="P:regulation of muscle contraction"/>
    <property type="evidence" value="ECO:0007669"/>
    <property type="project" value="TreeGrafter"/>
</dbReference>